<dbReference type="SMART" id="SM00855">
    <property type="entry name" value="PGAM"/>
    <property type="match status" value="1"/>
</dbReference>
<dbReference type="Gene3D" id="3.40.50.1240">
    <property type="entry name" value="Phosphoglycerate mutase-like"/>
    <property type="match status" value="1"/>
</dbReference>
<name>A0A8H2Y1W4_9AGAM</name>
<sequence length="318" mass="35676">MARRAMSEVGSLSKRIHYESIPGFFIQSDRTAAPQAHPPAFGLKLSTSPTYWNDFKTRIERLQQSAPKGVRYVVCWLARHGQGWHNVGVDRHGLTEWINHFSKLNTDGEITWGPDAKLTPLGETQAREVNALWKKELSRPSDPVPIPTKLFSSPLARALATLDLSFKDVIPNDTNAEDTAGSPLVVEVLRFHFNNSRSAYKRTLTQNLREALAPFTSDHRSTKSDIQKLYPAFRFEESFTENDELWSESVSETDDEFSSRMKATLDHIFKDLLDETDTFISITAHSGVAATILQLVGHRVYPLPGGGVVPIVIKATFQ</sequence>
<dbReference type="PANTHER" id="PTHR48100:SF1">
    <property type="entry name" value="HISTIDINE PHOSPHATASE FAMILY PROTEIN-RELATED"/>
    <property type="match status" value="1"/>
</dbReference>
<dbReference type="Proteomes" id="UP000663861">
    <property type="component" value="Unassembled WGS sequence"/>
</dbReference>
<dbReference type="SUPFAM" id="SSF53254">
    <property type="entry name" value="Phosphoglycerate mutase-like"/>
    <property type="match status" value="1"/>
</dbReference>
<protein>
    <recommendedName>
        <fullName evidence="3">Phosphomutase PMU1</fullName>
    </recommendedName>
</protein>
<evidence type="ECO:0000313" key="1">
    <source>
        <dbReference type="EMBL" id="CAE6436154.1"/>
    </source>
</evidence>
<accession>A0A8H2Y1W4</accession>
<evidence type="ECO:0000313" key="2">
    <source>
        <dbReference type="Proteomes" id="UP000663861"/>
    </source>
</evidence>
<comment type="caution">
    <text evidence="1">The sequence shown here is derived from an EMBL/GenBank/DDBJ whole genome shotgun (WGS) entry which is preliminary data.</text>
</comment>
<dbReference type="AlphaFoldDB" id="A0A8H2Y1W4"/>
<dbReference type="Pfam" id="PF00300">
    <property type="entry name" value="His_Phos_1"/>
    <property type="match status" value="1"/>
</dbReference>
<dbReference type="InterPro" id="IPR029033">
    <property type="entry name" value="His_PPase_superfam"/>
</dbReference>
<dbReference type="InterPro" id="IPR050275">
    <property type="entry name" value="PGM_Phosphatase"/>
</dbReference>
<evidence type="ECO:0008006" key="3">
    <source>
        <dbReference type="Google" id="ProtNLM"/>
    </source>
</evidence>
<gene>
    <name evidence="1" type="ORF">RDB_LOCUS32568</name>
</gene>
<dbReference type="EMBL" id="CAJMWY010000499">
    <property type="protein sequence ID" value="CAE6436154.1"/>
    <property type="molecule type" value="Genomic_DNA"/>
</dbReference>
<dbReference type="GO" id="GO:0016791">
    <property type="term" value="F:phosphatase activity"/>
    <property type="evidence" value="ECO:0007669"/>
    <property type="project" value="TreeGrafter"/>
</dbReference>
<organism evidence="1 2">
    <name type="scientific">Rhizoctonia solani</name>
    <dbReference type="NCBI Taxonomy" id="456999"/>
    <lineage>
        <taxon>Eukaryota</taxon>
        <taxon>Fungi</taxon>
        <taxon>Dikarya</taxon>
        <taxon>Basidiomycota</taxon>
        <taxon>Agaricomycotina</taxon>
        <taxon>Agaricomycetes</taxon>
        <taxon>Cantharellales</taxon>
        <taxon>Ceratobasidiaceae</taxon>
        <taxon>Rhizoctonia</taxon>
    </lineage>
</organism>
<dbReference type="CDD" id="cd07067">
    <property type="entry name" value="HP_PGM_like"/>
    <property type="match status" value="1"/>
</dbReference>
<dbReference type="PANTHER" id="PTHR48100">
    <property type="entry name" value="BROAD-SPECIFICITY PHOSPHATASE YOR283W-RELATED"/>
    <property type="match status" value="1"/>
</dbReference>
<dbReference type="GO" id="GO:0005737">
    <property type="term" value="C:cytoplasm"/>
    <property type="evidence" value="ECO:0007669"/>
    <property type="project" value="TreeGrafter"/>
</dbReference>
<proteinExistence type="predicted"/>
<dbReference type="InterPro" id="IPR013078">
    <property type="entry name" value="His_Pase_superF_clade-1"/>
</dbReference>
<reference evidence="1" key="1">
    <citation type="submission" date="2021-01" db="EMBL/GenBank/DDBJ databases">
        <authorList>
            <person name="Kaushik A."/>
        </authorList>
    </citation>
    <scope>NUCLEOTIDE SEQUENCE</scope>
    <source>
        <strain evidence="1">AG4-RS23</strain>
    </source>
</reference>